<reference evidence="1 2" key="1">
    <citation type="journal article" date="2019" name="Sci. Rep.">
        <title>Orb-weaving spider Araneus ventricosus genome elucidates the spidroin gene catalogue.</title>
        <authorList>
            <person name="Kono N."/>
            <person name="Nakamura H."/>
            <person name="Ohtoshi R."/>
            <person name="Moran D.A.P."/>
            <person name="Shinohara A."/>
            <person name="Yoshida Y."/>
            <person name="Fujiwara M."/>
            <person name="Mori M."/>
            <person name="Tomita M."/>
            <person name="Arakawa K."/>
        </authorList>
    </citation>
    <scope>NUCLEOTIDE SEQUENCE [LARGE SCALE GENOMIC DNA]</scope>
</reference>
<name>A0A4Y2K053_ARAVE</name>
<organism evidence="1 2">
    <name type="scientific">Araneus ventricosus</name>
    <name type="common">Orbweaver spider</name>
    <name type="synonym">Epeira ventricosa</name>
    <dbReference type="NCBI Taxonomy" id="182803"/>
    <lineage>
        <taxon>Eukaryota</taxon>
        <taxon>Metazoa</taxon>
        <taxon>Ecdysozoa</taxon>
        <taxon>Arthropoda</taxon>
        <taxon>Chelicerata</taxon>
        <taxon>Arachnida</taxon>
        <taxon>Araneae</taxon>
        <taxon>Araneomorphae</taxon>
        <taxon>Entelegynae</taxon>
        <taxon>Araneoidea</taxon>
        <taxon>Araneidae</taxon>
        <taxon>Araneus</taxon>
    </lineage>
</organism>
<dbReference type="EMBL" id="BGPR01004113">
    <property type="protein sequence ID" value="GBM96053.1"/>
    <property type="molecule type" value="Genomic_DNA"/>
</dbReference>
<gene>
    <name evidence="1" type="ORF">AVEN_111447_1</name>
</gene>
<proteinExistence type="predicted"/>
<dbReference type="Proteomes" id="UP000499080">
    <property type="component" value="Unassembled WGS sequence"/>
</dbReference>
<dbReference type="AlphaFoldDB" id="A0A4Y2K053"/>
<protein>
    <submittedName>
        <fullName evidence="1">Uncharacterized protein</fullName>
    </submittedName>
</protein>
<accession>A0A4Y2K053</accession>
<keyword evidence="2" id="KW-1185">Reference proteome</keyword>
<comment type="caution">
    <text evidence="1">The sequence shown here is derived from an EMBL/GenBank/DDBJ whole genome shotgun (WGS) entry which is preliminary data.</text>
</comment>
<evidence type="ECO:0000313" key="1">
    <source>
        <dbReference type="EMBL" id="GBM96053.1"/>
    </source>
</evidence>
<sequence>MPRNIVKRSYVYCKASCANRVPSIQKVLQHMTDRDNKWTTDTASGAMILLRQTDYEFVCLLEMWSEVLVKLYCTNKSLQRKSATLDVASSLLSGYAKTFNICVMKAFINAQPKPKMSEIQCPSKAVSRLKD</sequence>
<evidence type="ECO:0000313" key="2">
    <source>
        <dbReference type="Proteomes" id="UP000499080"/>
    </source>
</evidence>